<gene>
    <name evidence="2" type="ORF">H2201_008840</name>
</gene>
<proteinExistence type="predicted"/>
<comment type="caution">
    <text evidence="2">The sequence shown here is derived from an EMBL/GenBank/DDBJ whole genome shotgun (WGS) entry which is preliminary data.</text>
</comment>
<dbReference type="EMBL" id="JAPDRL010000182">
    <property type="protein sequence ID" value="KAJ9655263.1"/>
    <property type="molecule type" value="Genomic_DNA"/>
</dbReference>
<name>A0ABQ9NHV7_9PEZI</name>
<reference evidence="2" key="1">
    <citation type="submission" date="2022-10" db="EMBL/GenBank/DDBJ databases">
        <title>Culturing micro-colonial fungi from biological soil crusts in the Mojave desert and describing Neophaeococcomyces mojavensis, and introducing the new genera and species Taxawa tesnikishii.</title>
        <authorList>
            <person name="Kurbessoian T."/>
            <person name="Stajich J.E."/>
        </authorList>
    </citation>
    <scope>NUCLEOTIDE SEQUENCE</scope>
    <source>
        <strain evidence="2">TK_1</strain>
    </source>
</reference>
<sequence>MSGLKNMQGGMEYEEVSLEDVINNENHPLKEIRTVLETIDDFSQGAGVVPSSMKSDLQQHPRCGRDFRFEHQFDASSRRDMLGRTPTLAEIERLRSITKEYELDQEHEAAWNCAVHWPVAELALASSTYADRLRVKNITTAKIQPPSLAPTKESGEKLKSKIVDFAFVLRPSQATKQGFRNLEPLPNAPSESFNQTCINTIVDKPIAVSIETKSSNSAADEGLPQVAIWAHAQFAKLRQLTTSARHKDSGPVKLPVLPLVIAQGASWTFFAASQGLSGETILWRFHEFGKTDKIVGSYQVIATLQLLADWAENQYRRWFEENALPLTPEQRGSLGYA</sequence>
<keyword evidence="3" id="KW-1185">Reference proteome</keyword>
<dbReference type="Pfam" id="PF20516">
    <property type="entry name" value="PDDEXK_12"/>
    <property type="match status" value="1"/>
</dbReference>
<feature type="domain" description="PD-(D/E)XK nuclease-like" evidence="1">
    <location>
        <begin position="59"/>
        <end position="316"/>
    </location>
</feature>
<evidence type="ECO:0000313" key="3">
    <source>
        <dbReference type="Proteomes" id="UP001172684"/>
    </source>
</evidence>
<dbReference type="Proteomes" id="UP001172684">
    <property type="component" value="Unassembled WGS sequence"/>
</dbReference>
<organism evidence="2 3">
    <name type="scientific">Coniosporium apollinis</name>
    <dbReference type="NCBI Taxonomy" id="61459"/>
    <lineage>
        <taxon>Eukaryota</taxon>
        <taxon>Fungi</taxon>
        <taxon>Dikarya</taxon>
        <taxon>Ascomycota</taxon>
        <taxon>Pezizomycotina</taxon>
        <taxon>Dothideomycetes</taxon>
        <taxon>Dothideomycetes incertae sedis</taxon>
        <taxon>Coniosporium</taxon>
    </lineage>
</organism>
<evidence type="ECO:0000259" key="1">
    <source>
        <dbReference type="Pfam" id="PF20516"/>
    </source>
</evidence>
<evidence type="ECO:0000313" key="2">
    <source>
        <dbReference type="EMBL" id="KAJ9655263.1"/>
    </source>
</evidence>
<protein>
    <recommendedName>
        <fullName evidence="1">PD-(D/E)XK nuclease-like domain-containing protein</fullName>
    </recommendedName>
</protein>
<accession>A0ABQ9NHV7</accession>
<dbReference type="InterPro" id="IPR046797">
    <property type="entry name" value="PDDEXK_12"/>
</dbReference>